<dbReference type="AlphaFoldDB" id="A0A9W8M219"/>
<gene>
    <name evidence="1" type="ORF">GGH94_006054</name>
</gene>
<reference evidence="1" key="1">
    <citation type="submission" date="2022-07" db="EMBL/GenBank/DDBJ databases">
        <title>Phylogenomic reconstructions and comparative analyses of Kickxellomycotina fungi.</title>
        <authorList>
            <person name="Reynolds N.K."/>
            <person name="Stajich J.E."/>
            <person name="Barry K."/>
            <person name="Grigoriev I.V."/>
            <person name="Crous P."/>
            <person name="Smith M.E."/>
        </authorList>
    </citation>
    <scope>NUCLEOTIDE SEQUENCE</scope>
    <source>
        <strain evidence="1">RSA 476</strain>
    </source>
</reference>
<protein>
    <submittedName>
        <fullName evidence="1">Uncharacterized protein</fullName>
    </submittedName>
</protein>
<organism evidence="1 2">
    <name type="scientific">Coemansia aciculifera</name>
    <dbReference type="NCBI Taxonomy" id="417176"/>
    <lineage>
        <taxon>Eukaryota</taxon>
        <taxon>Fungi</taxon>
        <taxon>Fungi incertae sedis</taxon>
        <taxon>Zoopagomycota</taxon>
        <taxon>Kickxellomycotina</taxon>
        <taxon>Kickxellomycetes</taxon>
        <taxon>Kickxellales</taxon>
        <taxon>Kickxellaceae</taxon>
        <taxon>Coemansia</taxon>
    </lineage>
</organism>
<dbReference type="EMBL" id="JANBUY010000381">
    <property type="protein sequence ID" value="KAJ2859529.1"/>
    <property type="molecule type" value="Genomic_DNA"/>
</dbReference>
<keyword evidence="2" id="KW-1185">Reference proteome</keyword>
<sequence>MEDWSSRRLQKYYQSLHPLTREVHLLLNKSSVYSGRALERLSRAPFDGWNFQEIRKLKLQFYVPQWQQDEWDEQYAERDHMLEQANTKLEYYDWLDEKRREIEEEDLEVAPTVKGNINEFVCRIKQMVPTFREIEVEYGLDELEQDPGNNFFDTLLEPLLRLAPRIVHRTLGDKVSVKVPMDDISNLVCIDMDVYYMAPIAQLARRNAATLEHLCIKTGYSQRGSVFDLIKDADGDYVCYPRLRVLKLEKCSDSSPYRCPVYTSVVPFPILRILSLEGRYPFDDDVLFRGNAATLESLVLKTKHDDIARLIEFGVFTPTSHPKLQCVSIFYEKGYKRSQLPLYTDYLHVLLSIAPNVAVRSFPLGESWPDITSMVSLFSDYPNIQVLDLSDMFLPLWDTIALIKSLPLLSDLHSMTPYTIQLPANIKEKELPAYVLSKYAPMGQRFRCWHISKTSGPVTTIARCVLLLALICPNFDYCVPPEKEFSEYMDELERTINWDAFKDYAPRLQRFLFSN</sequence>
<name>A0A9W8M219_9FUNG</name>
<comment type="caution">
    <text evidence="1">The sequence shown here is derived from an EMBL/GenBank/DDBJ whole genome shotgun (WGS) entry which is preliminary data.</text>
</comment>
<evidence type="ECO:0000313" key="2">
    <source>
        <dbReference type="Proteomes" id="UP001140074"/>
    </source>
</evidence>
<accession>A0A9W8M219</accession>
<proteinExistence type="predicted"/>
<dbReference type="Proteomes" id="UP001140074">
    <property type="component" value="Unassembled WGS sequence"/>
</dbReference>
<dbReference type="SUPFAM" id="SSF52047">
    <property type="entry name" value="RNI-like"/>
    <property type="match status" value="1"/>
</dbReference>
<evidence type="ECO:0000313" key="1">
    <source>
        <dbReference type="EMBL" id="KAJ2859529.1"/>
    </source>
</evidence>